<dbReference type="SMART" id="SM00282">
    <property type="entry name" value="LamG"/>
    <property type="match status" value="1"/>
</dbReference>
<dbReference type="Proteomes" id="UP001159427">
    <property type="component" value="Unassembled WGS sequence"/>
</dbReference>
<organism evidence="5 6">
    <name type="scientific">Porites evermanni</name>
    <dbReference type="NCBI Taxonomy" id="104178"/>
    <lineage>
        <taxon>Eukaryota</taxon>
        <taxon>Metazoa</taxon>
        <taxon>Cnidaria</taxon>
        <taxon>Anthozoa</taxon>
        <taxon>Hexacorallia</taxon>
        <taxon>Scleractinia</taxon>
        <taxon>Fungiina</taxon>
        <taxon>Poritidae</taxon>
        <taxon>Porites</taxon>
    </lineage>
</organism>
<accession>A0ABN8LHL5</accession>
<feature type="region of interest" description="Disordered" evidence="2">
    <location>
        <begin position="380"/>
        <end position="413"/>
    </location>
</feature>
<feature type="domain" description="Laminin G" evidence="4">
    <location>
        <begin position="1"/>
        <end position="162"/>
    </location>
</feature>
<evidence type="ECO:0000256" key="2">
    <source>
        <dbReference type="SAM" id="MobiDB-lite"/>
    </source>
</evidence>
<proteinExistence type="predicted"/>
<dbReference type="InterPro" id="IPR001791">
    <property type="entry name" value="Laminin_G"/>
</dbReference>
<dbReference type="InterPro" id="IPR050372">
    <property type="entry name" value="Neurexin-related_CASP"/>
</dbReference>
<evidence type="ECO:0000256" key="3">
    <source>
        <dbReference type="SAM" id="Phobius"/>
    </source>
</evidence>
<dbReference type="InterPro" id="IPR013320">
    <property type="entry name" value="ConA-like_dom_sf"/>
</dbReference>
<dbReference type="SUPFAM" id="SSF49899">
    <property type="entry name" value="Concanavalin A-like lectins/glucanases"/>
    <property type="match status" value="2"/>
</dbReference>
<feature type="disulfide bond" evidence="1">
    <location>
        <begin position="319"/>
        <end position="346"/>
    </location>
</feature>
<dbReference type="PANTHER" id="PTHR15036:SF85">
    <property type="entry name" value="SP2353, ISOFORM A"/>
    <property type="match status" value="1"/>
</dbReference>
<evidence type="ECO:0000256" key="1">
    <source>
        <dbReference type="PROSITE-ProRule" id="PRU00122"/>
    </source>
</evidence>
<keyword evidence="6" id="KW-1185">Reference proteome</keyword>
<sequence>MEKNIRRMCDIDESSRRRGRTSRTADFLQAGMAGMCFLIDNCKSPTTWQVAAVKGKQSLSEGKWYKLRLRLSKSFIHCQVDGSSTMIKVKDRIKKTYEMLFLAGLPNSNKQQILDNNETCFPKVVNFSGCIAGLEMNIVTSSGAQSLNTTHAQQFGNISESCTEAKSFTLSISDKNSKVLFTVIYNNLCNISFEFQFRTSQTHSFVGKITSPILTALFFLDEGNIKATVRFESIDRQKADLFHLTSDGASLNNNQWHKITLNAPDEVGVVNLFIDDELRSSHVLGNKIDCSRLANVNKTSYSILRFGRNARNYPGFCGCLRDVYVNSIPVNFSHHDLSKGISVGKCHNSSEKTPSLIFKKKSENFPPLSSTVVTFVNARSPDSQRYEPTRNPSNSFTAARNKNTSGGNHEILLPTTSLSRSNSHSHIDKVYPIAISLAVGILMIFIVMMYIFGAGIKARCQKCCGNEPDVEGNTKPDPTSVTIPLKDCPPSQLPAQCFQGLRSDDLEQGLNNKRTLPASANCDQGNFNTHQNIYRAVKMLDPNPVKAWQDRYLSQASRIPNSNLLTVPQFHFNCVHDSMKTPTRKILSSNLQEELESSSLAPPREYVTMQKQGFGRDQSDTIVNLSNEEEGRRLLTVANSLSPKHLSRVYSGHDSLPKTKKATSLSWAYGTRFNRRGSSDTDCSDIDRVIRMRSRGKAIGSEKTSSIPRSLKVLKSSVHEQEGYWGSYRNHLPKGRSLRTFTEEAHMLHSLKEEDREVESSWRPTLSISNRLKVYYTDTYALWGQNRRPSLHEASVRLGDCVTIGSQVRSLDGYTSSCPESINCLSEKDDTGLHIGRSNRLTTYYF</sequence>
<dbReference type="CDD" id="cd00110">
    <property type="entry name" value="LamG"/>
    <property type="match status" value="1"/>
</dbReference>
<evidence type="ECO:0000313" key="5">
    <source>
        <dbReference type="EMBL" id="CAH3015062.1"/>
    </source>
</evidence>
<feature type="transmembrane region" description="Helical" evidence="3">
    <location>
        <begin position="430"/>
        <end position="452"/>
    </location>
</feature>
<feature type="compositionally biased region" description="Polar residues" evidence="2">
    <location>
        <begin position="390"/>
        <end position="407"/>
    </location>
</feature>
<dbReference type="PROSITE" id="PS50025">
    <property type="entry name" value="LAM_G_DOMAIN"/>
    <property type="match status" value="2"/>
</dbReference>
<protein>
    <recommendedName>
        <fullName evidence="4">Laminin G domain-containing protein</fullName>
    </recommendedName>
</protein>
<reference evidence="5 6" key="1">
    <citation type="submission" date="2022-05" db="EMBL/GenBank/DDBJ databases">
        <authorList>
            <consortium name="Genoscope - CEA"/>
            <person name="William W."/>
        </authorList>
    </citation>
    <scope>NUCLEOTIDE SEQUENCE [LARGE SCALE GENOMIC DNA]</scope>
</reference>
<evidence type="ECO:0000259" key="4">
    <source>
        <dbReference type="PROSITE" id="PS50025"/>
    </source>
</evidence>
<keyword evidence="3" id="KW-0472">Membrane</keyword>
<feature type="domain" description="Laminin G" evidence="4">
    <location>
        <begin position="168"/>
        <end position="346"/>
    </location>
</feature>
<dbReference type="PANTHER" id="PTHR15036">
    <property type="entry name" value="PIKACHURIN-LIKE PROTEIN"/>
    <property type="match status" value="1"/>
</dbReference>
<name>A0ABN8LHL5_9CNID</name>
<keyword evidence="3" id="KW-1133">Transmembrane helix</keyword>
<evidence type="ECO:0000313" key="6">
    <source>
        <dbReference type="Proteomes" id="UP001159427"/>
    </source>
</evidence>
<dbReference type="Pfam" id="PF00054">
    <property type="entry name" value="Laminin_G_1"/>
    <property type="match status" value="1"/>
</dbReference>
<comment type="caution">
    <text evidence="1">Lacks conserved residue(s) required for the propagation of feature annotation.</text>
</comment>
<dbReference type="EMBL" id="CALNXI010000018">
    <property type="protein sequence ID" value="CAH3015062.1"/>
    <property type="molecule type" value="Genomic_DNA"/>
</dbReference>
<dbReference type="Gene3D" id="2.60.120.200">
    <property type="match status" value="2"/>
</dbReference>
<gene>
    <name evidence="5" type="ORF">PEVE_00011094</name>
</gene>
<dbReference type="Pfam" id="PF02210">
    <property type="entry name" value="Laminin_G_2"/>
    <property type="match status" value="1"/>
</dbReference>
<comment type="caution">
    <text evidence="5">The sequence shown here is derived from an EMBL/GenBank/DDBJ whole genome shotgun (WGS) entry which is preliminary data.</text>
</comment>
<keyword evidence="3" id="KW-0812">Transmembrane</keyword>
<keyword evidence="1" id="KW-1015">Disulfide bond</keyword>